<dbReference type="PROSITE" id="PS51257">
    <property type="entry name" value="PROKAR_LIPOPROTEIN"/>
    <property type="match status" value="1"/>
</dbReference>
<dbReference type="SUPFAM" id="SSF53756">
    <property type="entry name" value="UDP-Glycosyltransferase/glycogen phosphorylase"/>
    <property type="match status" value="1"/>
</dbReference>
<name>A0A2C5YZK9_9HYPO</name>
<proteinExistence type="predicted"/>
<keyword evidence="2" id="KW-1185">Reference proteome</keyword>
<organism evidence="1 2">
    <name type="scientific">Ophiocordyceps camponoti-rufipedis</name>
    <dbReference type="NCBI Taxonomy" id="2004952"/>
    <lineage>
        <taxon>Eukaryota</taxon>
        <taxon>Fungi</taxon>
        <taxon>Dikarya</taxon>
        <taxon>Ascomycota</taxon>
        <taxon>Pezizomycotina</taxon>
        <taxon>Sordariomycetes</taxon>
        <taxon>Hypocreomycetidae</taxon>
        <taxon>Hypocreales</taxon>
        <taxon>Ophiocordycipitaceae</taxon>
        <taxon>Ophiocordyceps</taxon>
    </lineage>
</organism>
<dbReference type="OrthoDB" id="5835829at2759"/>
<reference evidence="1 2" key="1">
    <citation type="submission" date="2017-06" db="EMBL/GenBank/DDBJ databases">
        <title>Ant-infecting Ophiocordyceps genomes reveal a high diversity of potential behavioral manipulation genes and a possible major role for enterotoxins.</title>
        <authorList>
            <person name="De Bekker C."/>
            <person name="Evans H.C."/>
            <person name="Brachmann A."/>
            <person name="Hughes D.P."/>
        </authorList>
    </citation>
    <scope>NUCLEOTIDE SEQUENCE [LARGE SCALE GENOMIC DNA]</scope>
    <source>
        <strain evidence="1 2">Map16</strain>
    </source>
</reference>
<dbReference type="AlphaFoldDB" id="A0A2C5YZK9"/>
<gene>
    <name evidence="1" type="ORF">CDD80_2710</name>
</gene>
<dbReference type="STRING" id="2004952.A0A2C5YZK9"/>
<dbReference type="Proteomes" id="UP000226431">
    <property type="component" value="Unassembled WGS sequence"/>
</dbReference>
<dbReference type="EMBL" id="NJES01000240">
    <property type="protein sequence ID" value="PHH75015.1"/>
    <property type="molecule type" value="Genomic_DNA"/>
</dbReference>
<evidence type="ECO:0000313" key="1">
    <source>
        <dbReference type="EMBL" id="PHH75015.1"/>
    </source>
</evidence>
<sequence length="173" mass="18487">MESPLRILLLTNEQPGQSNVFIAACEALLRMQPSAELELASYGELAEPVAAMNRRLAAAVPEARPVVFHRLRGLSPKEGLLEVMAQAGTDCQDGGGLLPRSFFAPLSFSVTMRAIRDTMPIFMQYTPEHMVEAVASVEEVVVGVGADVVVVDSLLTPGLTACRHLGVGRCGRG</sequence>
<protein>
    <submittedName>
        <fullName evidence="1">Uncharacterized protein</fullName>
    </submittedName>
</protein>
<evidence type="ECO:0000313" key="2">
    <source>
        <dbReference type="Proteomes" id="UP000226431"/>
    </source>
</evidence>
<accession>A0A2C5YZK9</accession>
<comment type="caution">
    <text evidence="1">The sequence shown here is derived from an EMBL/GenBank/DDBJ whole genome shotgun (WGS) entry which is preliminary data.</text>
</comment>